<dbReference type="Pfam" id="PF20408">
    <property type="entry name" value="Abhydrolase_11"/>
    <property type="match status" value="1"/>
</dbReference>
<dbReference type="AlphaFoldDB" id="A0A4Q0VS97"/>
<feature type="domain" description="KANL3/Tex30 alpha/beta hydrolase-like" evidence="1">
    <location>
        <begin position="33"/>
        <end position="209"/>
    </location>
</feature>
<sequence>MRVSEKTIVIDQKKLTYTHIENNSHIVCYMLSGAGYTYEKPLLYYSTMLLLEKKFDVVHVHYSYEKELFNQPFADISELIYSDVSEVIADVEKQFMYEEIFFLGKSLGTIPIIMKLMNGKSKHVLLTPLLKLDEIHEALLASDHSALLVIGEEDPHFVPTKVEQLRNKANLIVVTVPKANHSLDIQPFKSLESVESLKEIIGNIETFING</sequence>
<dbReference type="RefSeq" id="WP_129078361.1">
    <property type="nucleotide sequence ID" value="NZ_QOUX01000037.1"/>
</dbReference>
<dbReference type="OrthoDB" id="1908495at2"/>
<dbReference type="Proteomes" id="UP000290649">
    <property type="component" value="Unassembled WGS sequence"/>
</dbReference>
<dbReference type="SUPFAM" id="SSF53474">
    <property type="entry name" value="alpha/beta-Hydrolases"/>
    <property type="match status" value="1"/>
</dbReference>
<organism evidence="2 3">
    <name type="scientific">Anaerobacillus alkaliphilus</name>
    <dbReference type="NCBI Taxonomy" id="1548597"/>
    <lineage>
        <taxon>Bacteria</taxon>
        <taxon>Bacillati</taxon>
        <taxon>Bacillota</taxon>
        <taxon>Bacilli</taxon>
        <taxon>Bacillales</taxon>
        <taxon>Bacillaceae</taxon>
        <taxon>Anaerobacillus</taxon>
    </lineage>
</organism>
<dbReference type="PIRSF" id="PIRSF033634">
    <property type="entry name" value="UCP033634"/>
    <property type="match status" value="1"/>
</dbReference>
<accession>A0A4Q0VS97</accession>
<dbReference type="Gene3D" id="3.40.50.1820">
    <property type="entry name" value="alpha/beta hydrolase"/>
    <property type="match status" value="1"/>
</dbReference>
<reference evidence="2 3" key="1">
    <citation type="journal article" date="2019" name="Int. J. Syst. Evol. Microbiol.">
        <title>Anaerobacillus alkaliphilus sp. nov., a novel alkaliphilic and moderately halophilic bacterium.</title>
        <authorList>
            <person name="Borsodi A.K."/>
            <person name="Aszalos J.M."/>
            <person name="Bihari P."/>
            <person name="Nagy I."/>
            <person name="Schumann P."/>
            <person name="Sproer C."/>
            <person name="Kovacs A.L."/>
            <person name="Boka K."/>
            <person name="Dobosy P."/>
            <person name="Ovari M."/>
            <person name="Szili-Kovacs T."/>
            <person name="Toth E."/>
        </authorList>
    </citation>
    <scope>NUCLEOTIDE SEQUENCE [LARGE SCALE GENOMIC DNA]</scope>
    <source>
        <strain evidence="2 3">B16-10</strain>
    </source>
</reference>
<keyword evidence="3" id="KW-1185">Reference proteome</keyword>
<dbReference type="EMBL" id="QOUX01000037">
    <property type="protein sequence ID" value="RXJ00669.1"/>
    <property type="molecule type" value="Genomic_DNA"/>
</dbReference>
<gene>
    <name evidence="2" type="ORF">DS745_11455</name>
</gene>
<comment type="caution">
    <text evidence="2">The sequence shown here is derived from an EMBL/GenBank/DDBJ whole genome shotgun (WGS) entry which is preliminary data.</text>
</comment>
<dbReference type="GO" id="GO:0016787">
    <property type="term" value="F:hydrolase activity"/>
    <property type="evidence" value="ECO:0007669"/>
    <property type="project" value="UniProtKB-KW"/>
</dbReference>
<dbReference type="InterPro" id="IPR029058">
    <property type="entry name" value="AB_hydrolase_fold"/>
</dbReference>
<evidence type="ECO:0000259" key="1">
    <source>
        <dbReference type="Pfam" id="PF20408"/>
    </source>
</evidence>
<name>A0A4Q0VS97_9BACI</name>
<dbReference type="InterPro" id="IPR017018">
    <property type="entry name" value="UCP033634"/>
</dbReference>
<dbReference type="InterPro" id="IPR046879">
    <property type="entry name" value="KANL3/Tex30_Abhydrolase"/>
</dbReference>
<proteinExistence type="predicted"/>
<protein>
    <submittedName>
        <fullName evidence="2">Alpha/beta hydrolase</fullName>
    </submittedName>
</protein>
<keyword evidence="2" id="KW-0378">Hydrolase</keyword>
<evidence type="ECO:0000313" key="3">
    <source>
        <dbReference type="Proteomes" id="UP000290649"/>
    </source>
</evidence>
<evidence type="ECO:0000313" key="2">
    <source>
        <dbReference type="EMBL" id="RXJ00669.1"/>
    </source>
</evidence>